<sequence length="54" mass="6347">MILFFKIVSLTFIVFTFVLFYRTVDRKTESKPEEAELSNLSIKTKESFIPTARI</sequence>
<gene>
    <name evidence="2" type="ORF">LEP1GSC043_3676</name>
</gene>
<name>N1U803_9LEPT</name>
<proteinExistence type="predicted"/>
<evidence type="ECO:0000313" key="3">
    <source>
        <dbReference type="Proteomes" id="UP000012249"/>
    </source>
</evidence>
<evidence type="ECO:0000313" key="2">
    <source>
        <dbReference type="EMBL" id="EMY12240.1"/>
    </source>
</evidence>
<organism evidence="2 3">
    <name type="scientific">Leptospira weilii str. Ecochallenge</name>
    <dbReference type="NCBI Taxonomy" id="1049986"/>
    <lineage>
        <taxon>Bacteria</taxon>
        <taxon>Pseudomonadati</taxon>
        <taxon>Spirochaetota</taxon>
        <taxon>Spirochaetia</taxon>
        <taxon>Leptospirales</taxon>
        <taxon>Leptospiraceae</taxon>
        <taxon>Leptospira</taxon>
    </lineage>
</organism>
<comment type="caution">
    <text evidence="2">The sequence shown here is derived from an EMBL/GenBank/DDBJ whole genome shotgun (WGS) entry which is preliminary data.</text>
</comment>
<dbReference type="AlphaFoldDB" id="N1U803"/>
<evidence type="ECO:0000256" key="1">
    <source>
        <dbReference type="SAM" id="Phobius"/>
    </source>
</evidence>
<dbReference type="Proteomes" id="UP000012249">
    <property type="component" value="Unassembled WGS sequence"/>
</dbReference>
<accession>N1U803</accession>
<keyword evidence="1" id="KW-1133">Transmembrane helix</keyword>
<protein>
    <submittedName>
        <fullName evidence="2">Uncharacterized protein</fullName>
    </submittedName>
</protein>
<feature type="transmembrane region" description="Helical" evidence="1">
    <location>
        <begin position="6"/>
        <end position="24"/>
    </location>
</feature>
<keyword evidence="1" id="KW-0812">Transmembrane</keyword>
<reference evidence="2 3" key="1">
    <citation type="submission" date="2013-02" db="EMBL/GenBank/DDBJ databases">
        <authorList>
            <person name="Harkins D.M."/>
            <person name="Durkin A.S."/>
            <person name="Brinkac L.M."/>
            <person name="Haft D.H."/>
            <person name="Selengut J.D."/>
            <person name="Sanka R."/>
            <person name="DePew J."/>
            <person name="Purushe J."/>
            <person name="Haake D.A."/>
            <person name="Matsunaga J."/>
            <person name="Vinetz J.M."/>
            <person name="Sutton G.G."/>
            <person name="Nierman W.C."/>
            <person name="Fouts D.E."/>
        </authorList>
    </citation>
    <scope>NUCLEOTIDE SEQUENCE [LARGE SCALE GENOMIC DNA]</scope>
    <source>
        <strain evidence="2 3">Ecochallenge</strain>
    </source>
</reference>
<keyword evidence="1" id="KW-0472">Membrane</keyword>
<dbReference type="EMBL" id="AHMI02000309">
    <property type="protein sequence ID" value="EMY12240.1"/>
    <property type="molecule type" value="Genomic_DNA"/>
</dbReference>